<dbReference type="FunFam" id="3.30.565.10:FF:000003">
    <property type="entry name" value="DNA mismatch repair endonuclease MutL"/>
    <property type="match status" value="1"/>
</dbReference>
<dbReference type="InterPro" id="IPR038973">
    <property type="entry name" value="MutL/Mlh/Pms-like"/>
</dbReference>
<dbReference type="Proteomes" id="UP000812270">
    <property type="component" value="Unassembled WGS sequence"/>
</dbReference>
<evidence type="ECO:0000259" key="6">
    <source>
        <dbReference type="SMART" id="SM00853"/>
    </source>
</evidence>
<dbReference type="HAMAP" id="MF_00149">
    <property type="entry name" value="DNA_mis_repair"/>
    <property type="match status" value="1"/>
</dbReference>
<comment type="similarity">
    <text evidence="1 5">Belongs to the DNA mismatch repair MutL/HexB family.</text>
</comment>
<dbReference type="PANTHER" id="PTHR10073:SF12">
    <property type="entry name" value="DNA MISMATCH REPAIR PROTEIN MLH1"/>
    <property type="match status" value="1"/>
</dbReference>
<dbReference type="GO" id="GO:0032300">
    <property type="term" value="C:mismatch repair complex"/>
    <property type="evidence" value="ECO:0007669"/>
    <property type="project" value="InterPro"/>
</dbReference>
<dbReference type="AlphaFoldDB" id="A0A9E2W3L1"/>
<protein>
    <recommendedName>
        <fullName evidence="2 5">DNA mismatch repair protein MutL</fullName>
    </recommendedName>
</protein>
<comment type="function">
    <text evidence="5">This protein is involved in the repair of mismatches in DNA. It is required for dam-dependent methyl-directed DNA mismatch repair. May act as a 'molecular matchmaker', a protein that promotes the formation of a stable complex between two or more DNA-binding proteins in an ATP-dependent manner without itself being part of a final effector complex.</text>
</comment>
<dbReference type="GO" id="GO:0030983">
    <property type="term" value="F:mismatched DNA binding"/>
    <property type="evidence" value="ECO:0007669"/>
    <property type="project" value="InterPro"/>
</dbReference>
<evidence type="ECO:0000256" key="2">
    <source>
        <dbReference type="ARBA" id="ARBA00021975"/>
    </source>
</evidence>
<evidence type="ECO:0000256" key="1">
    <source>
        <dbReference type="ARBA" id="ARBA00006082"/>
    </source>
</evidence>
<reference evidence="8" key="1">
    <citation type="submission" date="2021-06" db="EMBL/GenBank/DDBJ databases">
        <authorList>
            <person name="Huq M.A."/>
        </authorList>
    </citation>
    <scope>NUCLEOTIDE SEQUENCE</scope>
    <source>
        <strain evidence="8">MAH-26</strain>
    </source>
</reference>
<dbReference type="PANTHER" id="PTHR10073">
    <property type="entry name" value="DNA MISMATCH REPAIR PROTEIN MLH, PMS, MUTL"/>
    <property type="match status" value="1"/>
</dbReference>
<evidence type="ECO:0000256" key="5">
    <source>
        <dbReference type="HAMAP-Rule" id="MF_00149"/>
    </source>
</evidence>
<keyword evidence="3 5" id="KW-0227">DNA damage</keyword>
<dbReference type="CDD" id="cd00782">
    <property type="entry name" value="MutL_Trans"/>
    <property type="match status" value="1"/>
</dbReference>
<feature type="domain" description="DNA mismatch repair protein S5" evidence="7">
    <location>
        <begin position="209"/>
        <end position="327"/>
    </location>
</feature>
<dbReference type="GO" id="GO:0004519">
    <property type="term" value="F:endonuclease activity"/>
    <property type="evidence" value="ECO:0007669"/>
    <property type="project" value="UniProtKB-KW"/>
</dbReference>
<dbReference type="InterPro" id="IPR002099">
    <property type="entry name" value="MutL/Mlh/PMS"/>
</dbReference>
<dbReference type="Pfam" id="PF08676">
    <property type="entry name" value="MutL_C"/>
    <property type="match status" value="1"/>
</dbReference>
<dbReference type="GO" id="GO:0006298">
    <property type="term" value="P:mismatch repair"/>
    <property type="evidence" value="ECO:0007669"/>
    <property type="project" value="UniProtKB-UniRule"/>
</dbReference>
<evidence type="ECO:0000256" key="4">
    <source>
        <dbReference type="ARBA" id="ARBA00023204"/>
    </source>
</evidence>
<dbReference type="CDD" id="cd16926">
    <property type="entry name" value="HATPase_MutL-MLH-PMS-like"/>
    <property type="match status" value="1"/>
</dbReference>
<dbReference type="GO" id="GO:0140664">
    <property type="term" value="F:ATP-dependent DNA damage sensor activity"/>
    <property type="evidence" value="ECO:0007669"/>
    <property type="project" value="InterPro"/>
</dbReference>
<keyword evidence="4 5" id="KW-0234">DNA repair</keyword>
<comment type="caution">
    <text evidence="8">The sequence shown here is derived from an EMBL/GenBank/DDBJ whole genome shotgun (WGS) entry which is preliminary data.</text>
</comment>
<dbReference type="SMART" id="SM01340">
    <property type="entry name" value="DNA_mis_repair"/>
    <property type="match status" value="1"/>
</dbReference>
<keyword evidence="9" id="KW-1185">Reference proteome</keyword>
<keyword evidence="8" id="KW-0378">Hydrolase</keyword>
<keyword evidence="8" id="KW-0255">Endonuclease</keyword>
<dbReference type="PROSITE" id="PS00058">
    <property type="entry name" value="DNA_MISMATCH_REPAIR_1"/>
    <property type="match status" value="1"/>
</dbReference>
<dbReference type="InterPro" id="IPR013507">
    <property type="entry name" value="DNA_mismatch_S5_2-like"/>
</dbReference>
<dbReference type="GO" id="GO:0005524">
    <property type="term" value="F:ATP binding"/>
    <property type="evidence" value="ECO:0007669"/>
    <property type="project" value="InterPro"/>
</dbReference>
<name>A0A9E2W3L1_9BACT</name>
<dbReference type="Pfam" id="PF01119">
    <property type="entry name" value="DNA_mis_repair"/>
    <property type="match status" value="1"/>
</dbReference>
<accession>A0A9E2W3L1</accession>
<dbReference type="InterPro" id="IPR014790">
    <property type="entry name" value="MutL_C"/>
</dbReference>
<organism evidence="8 9">
    <name type="scientific">Pinibacter aurantiacus</name>
    <dbReference type="NCBI Taxonomy" id="2851599"/>
    <lineage>
        <taxon>Bacteria</taxon>
        <taxon>Pseudomonadati</taxon>
        <taxon>Bacteroidota</taxon>
        <taxon>Chitinophagia</taxon>
        <taxon>Chitinophagales</taxon>
        <taxon>Chitinophagaceae</taxon>
        <taxon>Pinibacter</taxon>
    </lineage>
</organism>
<feature type="domain" description="MutL C-terminal dimerisation" evidence="6">
    <location>
        <begin position="442"/>
        <end position="584"/>
    </location>
</feature>
<dbReference type="SMART" id="SM00853">
    <property type="entry name" value="MutL_C"/>
    <property type="match status" value="1"/>
</dbReference>
<gene>
    <name evidence="5 8" type="primary">mutL</name>
    <name evidence="8" type="ORF">KTO63_04450</name>
</gene>
<sequence>MTDIIQLLPDNIANQIAAGEVIQRPASAVKELLENAVDAGATEIKLIISDAGKALIQVIDNGKGMSETDARMCFERHATSKIQQIDDLFHIRTMGFRGEALASVAAVSQVELRTKRAEDETGTCIEVENSLVIKQEPIAINTGTSIAMKNLFFNIPARRNFLKSNAAEMRHIVDEFIRVAMSFPHIFFSLTSNNQQLFHLEKGTLKQRIIQILGNQYNAKLVSVQENTDYLNIQGFVGKPETAKKTRGDQYFFVNNRFIKSAYLNHAVMNAYQEVIATDSFPMYVLFIELDPAQIDVNVHPTKQEIKFEDEKIVYAFVQAAVKHALAQFSITPTLEFDIDVNIQQSEAVSKPFTQDKQSAAASSNLYQSFTQKNQAHFIDTGKSELKHWKSFYEPSSQPVEEKFEYEKQLPVQSDDAGMDYATADLLGFVKKKKHQFTDDTVFTQLHGTYIIAPVEDGFLLVNQQTAHERILYERYAAALVGRSISIQRSLFPATIELSPQDSAMLNELIQDLLQLGYQVEPFGLNTFVIQGTPADLEEGNEKAAIEHLMEQYKHFSSDVKFSKREKLIRSLAWQHSVKAGRYLNIKEMRKLVEDLLVCAQPNTTPGGTPTFVEFKGSYLQKLFNA</sequence>
<dbReference type="RefSeq" id="WP_217789962.1">
    <property type="nucleotide sequence ID" value="NZ_JAHSPG010000002.1"/>
</dbReference>
<evidence type="ECO:0000259" key="7">
    <source>
        <dbReference type="SMART" id="SM01340"/>
    </source>
</evidence>
<proteinExistence type="inferred from homology"/>
<keyword evidence="8" id="KW-0540">Nuclease</keyword>
<evidence type="ECO:0000313" key="9">
    <source>
        <dbReference type="Proteomes" id="UP000812270"/>
    </source>
</evidence>
<evidence type="ECO:0000256" key="3">
    <source>
        <dbReference type="ARBA" id="ARBA00022763"/>
    </source>
</evidence>
<dbReference type="InterPro" id="IPR014762">
    <property type="entry name" value="DNA_mismatch_repair_CS"/>
</dbReference>
<dbReference type="Pfam" id="PF13589">
    <property type="entry name" value="HATPase_c_3"/>
    <property type="match status" value="1"/>
</dbReference>
<dbReference type="EMBL" id="JAHSPG010000002">
    <property type="protein sequence ID" value="MBV4356388.1"/>
    <property type="molecule type" value="Genomic_DNA"/>
</dbReference>
<dbReference type="InterPro" id="IPR020667">
    <property type="entry name" value="DNA_mismatch_repair_MutL"/>
</dbReference>
<evidence type="ECO:0000313" key="8">
    <source>
        <dbReference type="EMBL" id="MBV4356388.1"/>
    </source>
</evidence>
<dbReference type="GO" id="GO:0016887">
    <property type="term" value="F:ATP hydrolysis activity"/>
    <property type="evidence" value="ECO:0007669"/>
    <property type="project" value="InterPro"/>
</dbReference>
<dbReference type="NCBIfam" id="TIGR00585">
    <property type="entry name" value="mutl"/>
    <property type="match status" value="1"/>
</dbReference>